<evidence type="ECO:0000313" key="11">
    <source>
        <dbReference type="Proteomes" id="UP001172743"/>
    </source>
</evidence>
<dbReference type="Proteomes" id="UP001172743">
    <property type="component" value="Unassembled WGS sequence"/>
</dbReference>
<dbReference type="SUPFAM" id="SSF46894">
    <property type="entry name" value="C-terminal effector domain of the bipartite response regulators"/>
    <property type="match status" value="1"/>
</dbReference>
<evidence type="ECO:0000256" key="1">
    <source>
        <dbReference type="ARBA" id="ARBA00022553"/>
    </source>
</evidence>
<reference evidence="10" key="1">
    <citation type="submission" date="2023-07" db="EMBL/GenBank/DDBJ databases">
        <title>Ureibacillus sp. isolated from freshwater well.</title>
        <authorList>
            <person name="Kirdat K."/>
            <person name="Bhatt A."/>
            <person name="Teware R."/>
            <person name="Bhavsar Y."/>
            <person name="Yadav A."/>
        </authorList>
    </citation>
    <scope>NUCLEOTIDE SEQUENCE</scope>
    <source>
        <strain evidence="10">BA0131</strain>
    </source>
</reference>
<dbReference type="InterPro" id="IPR011006">
    <property type="entry name" value="CheY-like_superfamily"/>
</dbReference>
<dbReference type="Gene3D" id="6.10.250.690">
    <property type="match status" value="1"/>
</dbReference>
<keyword evidence="1 6" id="KW-0597">Phosphoprotein</keyword>
<keyword evidence="11" id="KW-1185">Reference proteome</keyword>
<gene>
    <name evidence="10" type="ORF">QYB95_03855</name>
</gene>
<evidence type="ECO:0000256" key="3">
    <source>
        <dbReference type="ARBA" id="ARBA00023015"/>
    </source>
</evidence>
<dbReference type="PANTHER" id="PTHR48111">
    <property type="entry name" value="REGULATOR OF RPOS"/>
    <property type="match status" value="1"/>
</dbReference>
<evidence type="ECO:0000313" key="10">
    <source>
        <dbReference type="EMBL" id="MDN4492664.1"/>
    </source>
</evidence>
<sequence>MYKKILLVEDEKNIARFIELELKHEQFDVTVAHDGREGLNKALEGTFDCLLLDVMLPGLNGIEICRRVRAHSDVPILLITARDAVMDRVAGLDAGADDYIVKPFAIEELLARIRSVLRRAGSNADEVEEEHIIKVRDITINPKSYEVLFESKKLDLTKTEYDLLKLLCENKNRVCERELILQTVWGYSSEVETNVVDVYIRHLRAKLKTELEPYIETVRGVGYVVRE</sequence>
<dbReference type="Pfam" id="PF00072">
    <property type="entry name" value="Response_reg"/>
    <property type="match status" value="1"/>
</dbReference>
<dbReference type="InterPro" id="IPR016032">
    <property type="entry name" value="Sig_transdc_resp-reg_C-effctor"/>
</dbReference>
<accession>A0ABT8GMT1</accession>
<dbReference type="Pfam" id="PF00486">
    <property type="entry name" value="Trans_reg_C"/>
    <property type="match status" value="1"/>
</dbReference>
<keyword evidence="4 7" id="KW-0238">DNA-binding</keyword>
<protein>
    <submittedName>
        <fullName evidence="10">Response regulator transcription factor</fullName>
    </submittedName>
</protein>
<dbReference type="Gene3D" id="1.10.10.10">
    <property type="entry name" value="Winged helix-like DNA-binding domain superfamily/Winged helix DNA-binding domain"/>
    <property type="match status" value="1"/>
</dbReference>
<evidence type="ECO:0000256" key="4">
    <source>
        <dbReference type="ARBA" id="ARBA00023125"/>
    </source>
</evidence>
<dbReference type="CDD" id="cd00383">
    <property type="entry name" value="trans_reg_C"/>
    <property type="match status" value="1"/>
</dbReference>
<evidence type="ECO:0000256" key="6">
    <source>
        <dbReference type="PROSITE-ProRule" id="PRU00169"/>
    </source>
</evidence>
<evidence type="ECO:0000256" key="2">
    <source>
        <dbReference type="ARBA" id="ARBA00023012"/>
    </source>
</evidence>
<dbReference type="CDD" id="cd17574">
    <property type="entry name" value="REC_OmpR"/>
    <property type="match status" value="1"/>
</dbReference>
<dbReference type="PANTHER" id="PTHR48111:SF22">
    <property type="entry name" value="REGULATOR OF RPOS"/>
    <property type="match status" value="1"/>
</dbReference>
<evidence type="ECO:0000259" key="8">
    <source>
        <dbReference type="PROSITE" id="PS50110"/>
    </source>
</evidence>
<dbReference type="SMART" id="SM00862">
    <property type="entry name" value="Trans_reg_C"/>
    <property type="match status" value="1"/>
</dbReference>
<feature type="modified residue" description="4-aspartylphosphate" evidence="6">
    <location>
        <position position="53"/>
    </location>
</feature>
<keyword evidence="3" id="KW-0805">Transcription regulation</keyword>
<comment type="caution">
    <text evidence="10">The sequence shown here is derived from an EMBL/GenBank/DDBJ whole genome shotgun (WGS) entry which is preliminary data.</text>
</comment>
<feature type="domain" description="Response regulatory" evidence="8">
    <location>
        <begin position="4"/>
        <end position="117"/>
    </location>
</feature>
<proteinExistence type="predicted"/>
<keyword evidence="5" id="KW-0804">Transcription</keyword>
<dbReference type="InterPro" id="IPR001789">
    <property type="entry name" value="Sig_transdc_resp-reg_receiver"/>
</dbReference>
<organism evidence="10 11">
    <name type="scientific">Ureibacillus aquaedulcis</name>
    <dbReference type="NCBI Taxonomy" id="3058421"/>
    <lineage>
        <taxon>Bacteria</taxon>
        <taxon>Bacillati</taxon>
        <taxon>Bacillota</taxon>
        <taxon>Bacilli</taxon>
        <taxon>Bacillales</taxon>
        <taxon>Caryophanaceae</taxon>
        <taxon>Ureibacillus</taxon>
    </lineage>
</organism>
<evidence type="ECO:0000256" key="5">
    <source>
        <dbReference type="ARBA" id="ARBA00023163"/>
    </source>
</evidence>
<name>A0ABT8GMT1_9BACL</name>
<feature type="domain" description="OmpR/PhoB-type" evidence="9">
    <location>
        <begin position="130"/>
        <end position="227"/>
    </location>
</feature>
<dbReference type="PROSITE" id="PS50110">
    <property type="entry name" value="RESPONSE_REGULATORY"/>
    <property type="match status" value="1"/>
</dbReference>
<dbReference type="Gene3D" id="3.40.50.2300">
    <property type="match status" value="1"/>
</dbReference>
<feature type="DNA-binding region" description="OmpR/PhoB-type" evidence="7">
    <location>
        <begin position="130"/>
        <end position="227"/>
    </location>
</feature>
<evidence type="ECO:0000259" key="9">
    <source>
        <dbReference type="PROSITE" id="PS51755"/>
    </source>
</evidence>
<dbReference type="SMART" id="SM00448">
    <property type="entry name" value="REC"/>
    <property type="match status" value="1"/>
</dbReference>
<keyword evidence="2" id="KW-0902">Two-component regulatory system</keyword>
<dbReference type="RefSeq" id="WP_301136810.1">
    <property type="nucleotide sequence ID" value="NZ_JAUHTQ010000002.1"/>
</dbReference>
<dbReference type="InterPro" id="IPR001867">
    <property type="entry name" value="OmpR/PhoB-type_DNA-bd"/>
</dbReference>
<dbReference type="InterPro" id="IPR036388">
    <property type="entry name" value="WH-like_DNA-bd_sf"/>
</dbReference>
<dbReference type="EMBL" id="JAUHTQ010000002">
    <property type="protein sequence ID" value="MDN4492664.1"/>
    <property type="molecule type" value="Genomic_DNA"/>
</dbReference>
<dbReference type="SUPFAM" id="SSF52172">
    <property type="entry name" value="CheY-like"/>
    <property type="match status" value="1"/>
</dbReference>
<dbReference type="PROSITE" id="PS51755">
    <property type="entry name" value="OMPR_PHOB"/>
    <property type="match status" value="1"/>
</dbReference>
<dbReference type="InterPro" id="IPR039420">
    <property type="entry name" value="WalR-like"/>
</dbReference>
<evidence type="ECO:0000256" key="7">
    <source>
        <dbReference type="PROSITE-ProRule" id="PRU01091"/>
    </source>
</evidence>